<proteinExistence type="predicted"/>
<dbReference type="AlphaFoldDB" id="A0A380EQ14"/>
<evidence type="ECO:0000313" key="2">
    <source>
        <dbReference type="EMBL" id="SUL38064.1"/>
    </source>
</evidence>
<dbReference type="EMBL" id="UHBY01000003">
    <property type="protein sequence ID" value="SUL38064.1"/>
    <property type="molecule type" value="Genomic_DNA"/>
</dbReference>
<dbReference type="GO" id="GO:0016787">
    <property type="term" value="F:hydrolase activity"/>
    <property type="evidence" value="ECO:0007669"/>
    <property type="project" value="UniProtKB-KW"/>
</dbReference>
<feature type="chain" id="PRO_5039230098" evidence="1">
    <location>
        <begin position="28"/>
        <end position="71"/>
    </location>
</feature>
<keyword evidence="2" id="KW-0378">Hydrolase</keyword>
<evidence type="ECO:0000256" key="1">
    <source>
        <dbReference type="SAM" id="SignalP"/>
    </source>
</evidence>
<feature type="signal peptide" evidence="1">
    <location>
        <begin position="1"/>
        <end position="27"/>
    </location>
</feature>
<organism evidence="2 3">
    <name type="scientific">Staphylococcus aureus</name>
    <dbReference type="NCBI Taxonomy" id="1280"/>
    <lineage>
        <taxon>Bacteria</taxon>
        <taxon>Bacillati</taxon>
        <taxon>Bacillota</taxon>
        <taxon>Bacilli</taxon>
        <taxon>Bacillales</taxon>
        <taxon>Staphylococcaceae</taxon>
        <taxon>Staphylococcus</taxon>
    </lineage>
</organism>
<dbReference type="Proteomes" id="UP000254116">
    <property type="component" value="Unassembled WGS sequence"/>
</dbReference>
<sequence length="71" mass="7956">MRKFSRYAFTSMAALTLLSTLSPAALAIDSKNKPANSDIKFEVTQKSDAVKALKELPKSENVKNIYQIRCY</sequence>
<reference evidence="2 3" key="1">
    <citation type="submission" date="2018-06" db="EMBL/GenBank/DDBJ databases">
        <authorList>
            <consortium name="Pathogen Informatics"/>
            <person name="Doyle S."/>
        </authorList>
    </citation>
    <scope>NUCLEOTIDE SEQUENCE [LARGE SCALE GENOMIC DNA]</scope>
    <source>
        <strain evidence="2 3">NCTC10702</strain>
    </source>
</reference>
<dbReference type="EC" id="3.4.24.29" evidence="2"/>
<accession>A0A380EQ14</accession>
<protein>
    <submittedName>
        <fullName evidence="2">Zinc metalloproteinase / aureolysin</fullName>
        <ecNumber evidence="2">3.4.24.29</ecNumber>
    </submittedName>
</protein>
<keyword evidence="1" id="KW-0732">Signal</keyword>
<gene>
    <name evidence="2" type="primary">aur_4</name>
    <name evidence="2" type="ORF">NCTC10702_04084</name>
</gene>
<name>A0A380EQ14_STAAU</name>
<evidence type="ECO:0000313" key="3">
    <source>
        <dbReference type="Proteomes" id="UP000254116"/>
    </source>
</evidence>